<dbReference type="InterPro" id="IPR016181">
    <property type="entry name" value="Acyl_CoA_acyltransferase"/>
</dbReference>
<name>A0A1W1VBX1_PEPAS</name>
<dbReference type="PROSITE" id="PS51186">
    <property type="entry name" value="GNAT"/>
    <property type="match status" value="1"/>
</dbReference>
<feature type="domain" description="N-acetyltransferase" evidence="1">
    <location>
        <begin position="1"/>
        <end position="166"/>
    </location>
</feature>
<dbReference type="InterPro" id="IPR000182">
    <property type="entry name" value="GNAT_dom"/>
</dbReference>
<dbReference type="PANTHER" id="PTHR43617">
    <property type="entry name" value="L-AMINO ACID N-ACETYLTRANSFERASE"/>
    <property type="match status" value="1"/>
</dbReference>
<dbReference type="SUPFAM" id="SSF55729">
    <property type="entry name" value="Acyl-CoA N-acyltransferases (Nat)"/>
    <property type="match status" value="1"/>
</dbReference>
<dbReference type="Pfam" id="PF00583">
    <property type="entry name" value="Acetyltransf_1"/>
    <property type="match status" value="1"/>
</dbReference>
<evidence type="ECO:0000259" key="1">
    <source>
        <dbReference type="PROSITE" id="PS51186"/>
    </source>
</evidence>
<dbReference type="Gene3D" id="3.40.630.30">
    <property type="match status" value="1"/>
</dbReference>
<protein>
    <submittedName>
        <fullName evidence="2">Acetyltransferase (GNAT) family protein</fullName>
    </submittedName>
</protein>
<keyword evidence="3" id="KW-1185">Reference proteome</keyword>
<dbReference type="OrthoDB" id="948250at2"/>
<dbReference type="PANTHER" id="PTHR43617:SF2">
    <property type="entry name" value="UPF0039 PROTEIN SLL0451"/>
    <property type="match status" value="1"/>
</dbReference>
<evidence type="ECO:0000313" key="2">
    <source>
        <dbReference type="EMBL" id="SMB90858.1"/>
    </source>
</evidence>
<gene>
    <name evidence="2" type="ORF">SAMN00017477_1707</name>
</gene>
<dbReference type="EMBL" id="FWWR01000011">
    <property type="protein sequence ID" value="SMB90858.1"/>
    <property type="molecule type" value="Genomic_DNA"/>
</dbReference>
<proteinExistence type="predicted"/>
<accession>A0A1W1VBX1</accession>
<sequence>MQVRTLLDTDDKLKISEIYEKSWKVAYSNIFSKEFLDSIEPGKWVDFLSLENINTLVLEDEGKFLGTLSYSKSRFLEMEDWGEIISLYILPEYTGNGLGKILSKEGINNLSKLNFENIFLYVLEENKRAIKFYERMGFKYSGEYINDNVGGKDVKELKYCMKLNNK</sequence>
<dbReference type="STRING" id="573058.SAMN00017477_1707"/>
<dbReference type="RefSeq" id="WP_084231247.1">
    <property type="nucleotide sequence ID" value="NZ_FWWR01000011.1"/>
</dbReference>
<dbReference type="InterPro" id="IPR050276">
    <property type="entry name" value="MshD_Acetyltransferase"/>
</dbReference>
<dbReference type="Proteomes" id="UP000192368">
    <property type="component" value="Unassembled WGS sequence"/>
</dbReference>
<dbReference type="CDD" id="cd04301">
    <property type="entry name" value="NAT_SF"/>
    <property type="match status" value="1"/>
</dbReference>
<organism evidence="2 3">
    <name type="scientific">Peptoniphilus asaccharolyticus DSM 20463</name>
    <dbReference type="NCBI Taxonomy" id="573058"/>
    <lineage>
        <taxon>Bacteria</taxon>
        <taxon>Bacillati</taxon>
        <taxon>Bacillota</taxon>
        <taxon>Tissierellia</taxon>
        <taxon>Tissierellales</taxon>
        <taxon>Peptoniphilaceae</taxon>
        <taxon>Peptoniphilus</taxon>
    </lineage>
</organism>
<dbReference type="GO" id="GO:0016747">
    <property type="term" value="F:acyltransferase activity, transferring groups other than amino-acyl groups"/>
    <property type="evidence" value="ECO:0007669"/>
    <property type="project" value="InterPro"/>
</dbReference>
<reference evidence="3" key="1">
    <citation type="submission" date="2017-04" db="EMBL/GenBank/DDBJ databases">
        <authorList>
            <person name="Varghese N."/>
            <person name="Submissions S."/>
        </authorList>
    </citation>
    <scope>NUCLEOTIDE SEQUENCE [LARGE SCALE GENOMIC DNA]</scope>
    <source>
        <strain evidence="3">DSM 20463</strain>
    </source>
</reference>
<keyword evidence="2" id="KW-0808">Transferase</keyword>
<evidence type="ECO:0000313" key="3">
    <source>
        <dbReference type="Proteomes" id="UP000192368"/>
    </source>
</evidence>
<dbReference type="AlphaFoldDB" id="A0A1W1VBX1"/>